<sequence>MDITETGIAKAVDISRLPLSATATVVLFIQAMDLLSALLETITNPELITIKEAAHEELHLLRSCPRSIPVSSIIYAIVLLNISALCPVVITPGDHHFLYQWTHHDSPGSERIEAEKWCIEDCPLNWFWKIEDLMWFCTKCEVWYHLDCCEAEPSRRSYHSLRDLMEMPLLRGGLLGVAGTVSVVFCAARIMQKIQAEGGTAEADWKELMDDALGCGMDHFLEWAEEVVGSTITADIRCPKCGH</sequence>
<evidence type="ECO:0000313" key="2">
    <source>
        <dbReference type="Proteomes" id="UP000886501"/>
    </source>
</evidence>
<dbReference type="Proteomes" id="UP000886501">
    <property type="component" value="Unassembled WGS sequence"/>
</dbReference>
<reference evidence="1" key="1">
    <citation type="submission" date="2019-10" db="EMBL/GenBank/DDBJ databases">
        <authorList>
            <consortium name="DOE Joint Genome Institute"/>
            <person name="Kuo A."/>
            <person name="Miyauchi S."/>
            <person name="Kiss E."/>
            <person name="Drula E."/>
            <person name="Kohler A."/>
            <person name="Sanchez-Garcia M."/>
            <person name="Andreopoulos B."/>
            <person name="Barry K.W."/>
            <person name="Bonito G."/>
            <person name="Buee M."/>
            <person name="Carver A."/>
            <person name="Chen C."/>
            <person name="Cichocki N."/>
            <person name="Clum A."/>
            <person name="Culley D."/>
            <person name="Crous P.W."/>
            <person name="Fauchery L."/>
            <person name="Girlanda M."/>
            <person name="Hayes R."/>
            <person name="Keri Z."/>
            <person name="Labutti K."/>
            <person name="Lipzen A."/>
            <person name="Lombard V."/>
            <person name="Magnuson J."/>
            <person name="Maillard F."/>
            <person name="Morin E."/>
            <person name="Murat C."/>
            <person name="Nolan M."/>
            <person name="Ohm R."/>
            <person name="Pangilinan J."/>
            <person name="Pereira M."/>
            <person name="Perotto S."/>
            <person name="Peter M."/>
            <person name="Riley R."/>
            <person name="Sitrit Y."/>
            <person name="Stielow B."/>
            <person name="Szollosi G."/>
            <person name="Zifcakova L."/>
            <person name="Stursova M."/>
            <person name="Spatafora J.W."/>
            <person name="Tedersoo L."/>
            <person name="Vaario L.-M."/>
            <person name="Yamada A."/>
            <person name="Yan M."/>
            <person name="Wang P."/>
            <person name="Xu J."/>
            <person name="Bruns T."/>
            <person name="Baldrian P."/>
            <person name="Vilgalys R."/>
            <person name="Henrissat B."/>
            <person name="Grigoriev I.V."/>
            <person name="Hibbett D."/>
            <person name="Nagy L.G."/>
            <person name="Martin F.M."/>
        </authorList>
    </citation>
    <scope>NUCLEOTIDE SEQUENCE</scope>
    <source>
        <strain evidence="1">P2</strain>
    </source>
</reference>
<reference evidence="1" key="2">
    <citation type="journal article" date="2020" name="Nat. Commun.">
        <title>Large-scale genome sequencing of mycorrhizal fungi provides insights into the early evolution of symbiotic traits.</title>
        <authorList>
            <person name="Miyauchi S."/>
            <person name="Kiss E."/>
            <person name="Kuo A."/>
            <person name="Drula E."/>
            <person name="Kohler A."/>
            <person name="Sanchez-Garcia M."/>
            <person name="Morin E."/>
            <person name="Andreopoulos B."/>
            <person name="Barry K.W."/>
            <person name="Bonito G."/>
            <person name="Buee M."/>
            <person name="Carver A."/>
            <person name="Chen C."/>
            <person name="Cichocki N."/>
            <person name="Clum A."/>
            <person name="Culley D."/>
            <person name="Crous P.W."/>
            <person name="Fauchery L."/>
            <person name="Girlanda M."/>
            <person name="Hayes R.D."/>
            <person name="Keri Z."/>
            <person name="LaButti K."/>
            <person name="Lipzen A."/>
            <person name="Lombard V."/>
            <person name="Magnuson J."/>
            <person name="Maillard F."/>
            <person name="Murat C."/>
            <person name="Nolan M."/>
            <person name="Ohm R.A."/>
            <person name="Pangilinan J."/>
            <person name="Pereira M.F."/>
            <person name="Perotto S."/>
            <person name="Peter M."/>
            <person name="Pfister S."/>
            <person name="Riley R."/>
            <person name="Sitrit Y."/>
            <person name="Stielow J.B."/>
            <person name="Szollosi G."/>
            <person name="Zifcakova L."/>
            <person name="Stursova M."/>
            <person name="Spatafora J.W."/>
            <person name="Tedersoo L."/>
            <person name="Vaario L.M."/>
            <person name="Yamada A."/>
            <person name="Yan M."/>
            <person name="Wang P."/>
            <person name="Xu J."/>
            <person name="Bruns T."/>
            <person name="Baldrian P."/>
            <person name="Vilgalys R."/>
            <person name="Dunand C."/>
            <person name="Henrissat B."/>
            <person name="Grigoriev I.V."/>
            <person name="Hibbett D."/>
            <person name="Nagy L.G."/>
            <person name="Martin F.M."/>
        </authorList>
    </citation>
    <scope>NUCLEOTIDE SEQUENCE</scope>
    <source>
        <strain evidence="1">P2</strain>
    </source>
</reference>
<gene>
    <name evidence="1" type="ORF">BDM02DRAFT_3191700</name>
</gene>
<comment type="caution">
    <text evidence="1">The sequence shown here is derived from an EMBL/GenBank/DDBJ whole genome shotgun (WGS) entry which is preliminary data.</text>
</comment>
<evidence type="ECO:0000313" key="1">
    <source>
        <dbReference type="EMBL" id="KAF9643394.1"/>
    </source>
</evidence>
<organism evidence="1 2">
    <name type="scientific">Thelephora ganbajun</name>
    <name type="common">Ganba fungus</name>
    <dbReference type="NCBI Taxonomy" id="370292"/>
    <lineage>
        <taxon>Eukaryota</taxon>
        <taxon>Fungi</taxon>
        <taxon>Dikarya</taxon>
        <taxon>Basidiomycota</taxon>
        <taxon>Agaricomycotina</taxon>
        <taxon>Agaricomycetes</taxon>
        <taxon>Thelephorales</taxon>
        <taxon>Thelephoraceae</taxon>
        <taxon>Thelephora</taxon>
    </lineage>
</organism>
<name>A0ACB6Z1K9_THEGA</name>
<keyword evidence="2" id="KW-1185">Reference proteome</keyword>
<dbReference type="EMBL" id="MU118231">
    <property type="protein sequence ID" value="KAF9643394.1"/>
    <property type="molecule type" value="Genomic_DNA"/>
</dbReference>
<accession>A0ACB6Z1K9</accession>
<proteinExistence type="predicted"/>
<protein>
    <submittedName>
        <fullName evidence="1">Uncharacterized protein</fullName>
    </submittedName>
</protein>